<feature type="compositionally biased region" description="Basic residues" evidence="2">
    <location>
        <begin position="17"/>
        <end position="26"/>
    </location>
</feature>
<protein>
    <recommendedName>
        <fullName evidence="3">C2H2-type domain-containing protein</fullName>
    </recommendedName>
</protein>
<proteinExistence type="predicted"/>
<evidence type="ECO:0000256" key="1">
    <source>
        <dbReference type="PROSITE-ProRule" id="PRU00042"/>
    </source>
</evidence>
<dbReference type="PROSITE" id="PS50157">
    <property type="entry name" value="ZINC_FINGER_C2H2_2"/>
    <property type="match status" value="1"/>
</dbReference>
<organism evidence="4 5">
    <name type="scientific">Crotalaria pallida</name>
    <name type="common">Smooth rattlebox</name>
    <name type="synonym">Crotalaria striata</name>
    <dbReference type="NCBI Taxonomy" id="3830"/>
    <lineage>
        <taxon>Eukaryota</taxon>
        <taxon>Viridiplantae</taxon>
        <taxon>Streptophyta</taxon>
        <taxon>Embryophyta</taxon>
        <taxon>Tracheophyta</taxon>
        <taxon>Spermatophyta</taxon>
        <taxon>Magnoliopsida</taxon>
        <taxon>eudicotyledons</taxon>
        <taxon>Gunneridae</taxon>
        <taxon>Pentapetalae</taxon>
        <taxon>rosids</taxon>
        <taxon>fabids</taxon>
        <taxon>Fabales</taxon>
        <taxon>Fabaceae</taxon>
        <taxon>Papilionoideae</taxon>
        <taxon>50 kb inversion clade</taxon>
        <taxon>genistoids sensu lato</taxon>
        <taxon>core genistoids</taxon>
        <taxon>Crotalarieae</taxon>
        <taxon>Crotalaria</taxon>
    </lineage>
</organism>
<dbReference type="SUPFAM" id="SSF57667">
    <property type="entry name" value="beta-beta-alpha zinc fingers"/>
    <property type="match status" value="1"/>
</dbReference>
<feature type="compositionally biased region" description="Acidic residues" evidence="2">
    <location>
        <begin position="250"/>
        <end position="261"/>
    </location>
</feature>
<dbReference type="InterPro" id="IPR036236">
    <property type="entry name" value="Znf_C2H2_sf"/>
</dbReference>
<dbReference type="EMBL" id="JAYWIO010000007">
    <property type="protein sequence ID" value="KAK7250661.1"/>
    <property type="molecule type" value="Genomic_DNA"/>
</dbReference>
<feature type="domain" description="C2H2-type" evidence="3">
    <location>
        <begin position="313"/>
        <end position="340"/>
    </location>
</feature>
<dbReference type="Gene3D" id="3.30.160.60">
    <property type="entry name" value="Classic Zinc Finger"/>
    <property type="match status" value="1"/>
</dbReference>
<name>A0AAN9E838_CROPI</name>
<reference evidence="4 5" key="1">
    <citation type="submission" date="2024-01" db="EMBL/GenBank/DDBJ databases">
        <title>The genomes of 5 underutilized Papilionoideae crops provide insights into root nodulation and disease resistanc.</title>
        <authorList>
            <person name="Yuan L."/>
        </authorList>
    </citation>
    <scope>NUCLEOTIDE SEQUENCE [LARGE SCALE GENOMIC DNA]</scope>
    <source>
        <strain evidence="4">ZHUSHIDOU_FW_LH</strain>
        <tissue evidence="4">Leaf</tissue>
    </source>
</reference>
<dbReference type="SMART" id="SM00355">
    <property type="entry name" value="ZnF_C2H2"/>
    <property type="match status" value="2"/>
</dbReference>
<gene>
    <name evidence="4" type="ORF">RIF29_33228</name>
</gene>
<dbReference type="AlphaFoldDB" id="A0AAN9E838"/>
<keyword evidence="1" id="KW-0862">Zinc</keyword>
<evidence type="ECO:0000256" key="2">
    <source>
        <dbReference type="SAM" id="MobiDB-lite"/>
    </source>
</evidence>
<accession>A0AAN9E838</accession>
<evidence type="ECO:0000313" key="5">
    <source>
        <dbReference type="Proteomes" id="UP001372338"/>
    </source>
</evidence>
<keyword evidence="1" id="KW-0479">Metal-binding</keyword>
<dbReference type="InterPro" id="IPR013087">
    <property type="entry name" value="Znf_C2H2_type"/>
</dbReference>
<evidence type="ECO:0000313" key="4">
    <source>
        <dbReference type="EMBL" id="KAK7250661.1"/>
    </source>
</evidence>
<feature type="region of interest" description="Disordered" evidence="2">
    <location>
        <begin position="1"/>
        <end position="31"/>
    </location>
</feature>
<keyword evidence="5" id="KW-1185">Reference proteome</keyword>
<dbReference type="GO" id="GO:0008270">
    <property type="term" value="F:zinc ion binding"/>
    <property type="evidence" value="ECO:0007669"/>
    <property type="project" value="UniProtKB-KW"/>
</dbReference>
<dbReference type="Pfam" id="PF13912">
    <property type="entry name" value="zf-C2H2_6"/>
    <property type="match status" value="2"/>
</dbReference>
<dbReference type="PROSITE" id="PS00028">
    <property type="entry name" value="ZINC_FINGER_C2H2_1"/>
    <property type="match status" value="2"/>
</dbReference>
<sequence length="489" mass="54908">MEDDEVQAVYAAESASSRKRGRHHNHDHNNNVKKIINPWEDKESLANGVTNIRGNDGSKKGLHLRIKLKGIIDNNYDDHHYNNKKKKEKIKHLHPGHTRRMQTLSTNNCCYLCRKSFPTVKSLCGHMRSHPEREWRGIQPPLRLHVASNSNSTSSSNHSAVVDLSRSLPRWSATAKRGRKTLSSTSSRHNINLRRVVGVEEVEEHHMEEGVYELMFLAGVDTSNMKKNKLAGDSSTESYSLKSLKPWSYDQEEEEQEEDFDFQNSDHGSTVGIIDIEKENKSANKKKKGTKKMKLNEIGTTTEQGKTGKANRYRCSICNESFQSYQSLGGHLSNHKMESNNIQSIDEFESHDEQDHHHANHATMQVDDETKSLLAGEDAVGSCGSNTVEIMGRKHFNICNNPFSTGEALGLEDHNISHGVVIAEAQSSQATSLAERGQNCPKILGFDLNLPPAMDEEEEGIRSDFTIPPTNFVPSSYYASSSQNSVTNW</sequence>
<dbReference type="PANTHER" id="PTHR46869">
    <property type="entry name" value="C2H2-LIKE ZINC FINGER PROTEIN"/>
    <property type="match status" value="1"/>
</dbReference>
<comment type="caution">
    <text evidence="4">The sequence shown here is derived from an EMBL/GenBank/DDBJ whole genome shotgun (WGS) entry which is preliminary data.</text>
</comment>
<dbReference type="PANTHER" id="PTHR46869:SF6">
    <property type="entry name" value="C2H2-TYPE DOMAIN-CONTAINING PROTEIN"/>
    <property type="match status" value="1"/>
</dbReference>
<evidence type="ECO:0000259" key="3">
    <source>
        <dbReference type="PROSITE" id="PS50157"/>
    </source>
</evidence>
<feature type="region of interest" description="Disordered" evidence="2">
    <location>
        <begin position="247"/>
        <end position="267"/>
    </location>
</feature>
<dbReference type="Proteomes" id="UP001372338">
    <property type="component" value="Unassembled WGS sequence"/>
</dbReference>
<keyword evidence="1" id="KW-0863">Zinc-finger</keyword>